<organism evidence="1 2">
    <name type="scientific">Lichenicoccus roseus</name>
    <dbReference type="NCBI Taxonomy" id="2683649"/>
    <lineage>
        <taxon>Bacteria</taxon>
        <taxon>Pseudomonadati</taxon>
        <taxon>Pseudomonadota</taxon>
        <taxon>Alphaproteobacteria</taxon>
        <taxon>Acetobacterales</taxon>
        <taxon>Acetobacteraceae</taxon>
        <taxon>Lichenicoccus</taxon>
    </lineage>
</organism>
<name>A0A5R9J543_9PROT</name>
<accession>A0A5R9J543</accession>
<comment type="caution">
    <text evidence="1">The sequence shown here is derived from an EMBL/GenBank/DDBJ whole genome shotgun (WGS) entry which is preliminary data.</text>
</comment>
<dbReference type="Pfam" id="PF08282">
    <property type="entry name" value="Hydrolase_3"/>
    <property type="match status" value="1"/>
</dbReference>
<dbReference type="PANTHER" id="PTHR10000:SF8">
    <property type="entry name" value="HAD SUPERFAMILY HYDROLASE-LIKE, TYPE 3"/>
    <property type="match status" value="1"/>
</dbReference>
<dbReference type="Proteomes" id="UP000305654">
    <property type="component" value="Unassembled WGS sequence"/>
</dbReference>
<dbReference type="SFLD" id="SFLDG01140">
    <property type="entry name" value="C2.B:_Phosphomannomutase_and_P"/>
    <property type="match status" value="1"/>
</dbReference>
<evidence type="ECO:0000313" key="2">
    <source>
        <dbReference type="Proteomes" id="UP000305654"/>
    </source>
</evidence>
<dbReference type="GO" id="GO:0016791">
    <property type="term" value="F:phosphatase activity"/>
    <property type="evidence" value="ECO:0007669"/>
    <property type="project" value="TreeGrafter"/>
</dbReference>
<dbReference type="PANTHER" id="PTHR10000">
    <property type="entry name" value="PHOSPHOSERINE PHOSPHATASE"/>
    <property type="match status" value="1"/>
</dbReference>
<dbReference type="CDD" id="cd07516">
    <property type="entry name" value="HAD_Pase"/>
    <property type="match status" value="1"/>
</dbReference>
<dbReference type="EMBL" id="VCDI01000004">
    <property type="protein sequence ID" value="TLU71973.1"/>
    <property type="molecule type" value="Genomic_DNA"/>
</dbReference>
<dbReference type="Gene3D" id="3.30.1240.10">
    <property type="match status" value="1"/>
</dbReference>
<dbReference type="SFLD" id="SFLDS00003">
    <property type="entry name" value="Haloacid_Dehalogenase"/>
    <property type="match status" value="1"/>
</dbReference>
<dbReference type="GO" id="GO:0000287">
    <property type="term" value="F:magnesium ion binding"/>
    <property type="evidence" value="ECO:0007669"/>
    <property type="project" value="TreeGrafter"/>
</dbReference>
<dbReference type="PROSITE" id="PS01228">
    <property type="entry name" value="COF_1"/>
    <property type="match status" value="1"/>
</dbReference>
<protein>
    <submittedName>
        <fullName evidence="1">HAD family phosphatase</fullName>
    </submittedName>
</protein>
<keyword evidence="2" id="KW-1185">Reference proteome</keyword>
<dbReference type="InterPro" id="IPR006379">
    <property type="entry name" value="HAD-SF_hydro_IIB"/>
</dbReference>
<dbReference type="SUPFAM" id="SSF56784">
    <property type="entry name" value="HAD-like"/>
    <property type="match status" value="1"/>
</dbReference>
<evidence type="ECO:0000313" key="1">
    <source>
        <dbReference type="EMBL" id="TLU71973.1"/>
    </source>
</evidence>
<dbReference type="Gene3D" id="3.40.50.1000">
    <property type="entry name" value="HAD superfamily/HAD-like"/>
    <property type="match status" value="1"/>
</dbReference>
<dbReference type="GO" id="GO:0005829">
    <property type="term" value="C:cytosol"/>
    <property type="evidence" value="ECO:0007669"/>
    <property type="project" value="TreeGrafter"/>
</dbReference>
<dbReference type="RefSeq" id="WP_138326380.1">
    <property type="nucleotide sequence ID" value="NZ_VCDI01000004.1"/>
</dbReference>
<proteinExistence type="predicted"/>
<dbReference type="InterPro" id="IPR000150">
    <property type="entry name" value="Cof"/>
</dbReference>
<sequence length="277" mass="29823">MSAVTQPPKIGLVLADVDGTLVTKEKLLTERAIRAVHTLKERGIRFAITSGRPPKGMEMVIKPLAITEPVAGFNGGLFVKPDMTIIEAKTLSREVTERTIAILREHKVDVWVYAGEDWIVPDAEGPHVAREQWTVKFAPKVASDFGKALDSAVKIVGVSDDLELMKKCEKDVQEALGDSASAARSQPYYLDVTHPRANKGGVVESLVAMLGIPAAEIATFGDQPNDVLMFRKSGLSIAMGQASDEVKQAATHVSSSSEEEGFARGIERFVLGEEGAA</sequence>
<dbReference type="InterPro" id="IPR036412">
    <property type="entry name" value="HAD-like_sf"/>
</dbReference>
<reference evidence="1 2" key="1">
    <citation type="submission" date="2019-05" db="EMBL/GenBank/DDBJ databases">
        <authorList>
            <person name="Pankratov T."/>
            <person name="Grouzdev D."/>
        </authorList>
    </citation>
    <scope>NUCLEOTIDE SEQUENCE [LARGE SCALE GENOMIC DNA]</scope>
    <source>
        <strain evidence="1 2">KEBCLARHB70R</strain>
    </source>
</reference>
<dbReference type="AlphaFoldDB" id="A0A5R9J543"/>
<dbReference type="OrthoDB" id="7847955at2"/>
<dbReference type="InterPro" id="IPR023214">
    <property type="entry name" value="HAD_sf"/>
</dbReference>
<gene>
    <name evidence="1" type="ORF">FE263_12595</name>
</gene>
<dbReference type="NCBIfam" id="TIGR01484">
    <property type="entry name" value="HAD-SF-IIB"/>
    <property type="match status" value="1"/>
</dbReference>
<dbReference type="NCBIfam" id="TIGR00099">
    <property type="entry name" value="Cof-subfamily"/>
    <property type="match status" value="1"/>
</dbReference>